<dbReference type="STRING" id="1618.IV36_GL001760"/>
<proteinExistence type="predicted"/>
<name>A0A0R2G476_9LACO</name>
<dbReference type="EMBL" id="JQAR01000004">
    <property type="protein sequence ID" value="KRN31636.1"/>
    <property type="molecule type" value="Genomic_DNA"/>
</dbReference>
<comment type="caution">
    <text evidence="1">The sequence shown here is derived from an EMBL/GenBank/DDBJ whole genome shotgun (WGS) entry which is preliminary data.</text>
</comment>
<dbReference type="RefSeq" id="WP_056990776.1">
    <property type="nucleotide sequence ID" value="NZ_JATAAJ010000004.1"/>
</dbReference>
<evidence type="ECO:0008006" key="3">
    <source>
        <dbReference type="Google" id="ProtNLM"/>
    </source>
</evidence>
<dbReference type="PATRIC" id="fig|1618.3.peg.1791"/>
<dbReference type="AlphaFoldDB" id="A0A0R2G476"/>
<evidence type="ECO:0000313" key="1">
    <source>
        <dbReference type="EMBL" id="KRN31636.1"/>
    </source>
</evidence>
<dbReference type="Proteomes" id="UP000051727">
    <property type="component" value="Unassembled WGS sequence"/>
</dbReference>
<dbReference type="OrthoDB" id="2185796at2"/>
<reference evidence="1 2" key="1">
    <citation type="journal article" date="2015" name="Genome Announc.">
        <title>Expanding the biotechnology potential of lactobacilli through comparative genomics of 213 strains and associated genera.</title>
        <authorList>
            <person name="Sun Z."/>
            <person name="Harris H.M."/>
            <person name="McCann A."/>
            <person name="Guo C."/>
            <person name="Argimon S."/>
            <person name="Zhang W."/>
            <person name="Yang X."/>
            <person name="Jeffery I.B."/>
            <person name="Cooney J.C."/>
            <person name="Kagawa T.F."/>
            <person name="Liu W."/>
            <person name="Song Y."/>
            <person name="Salvetti E."/>
            <person name="Wrobel A."/>
            <person name="Rasinkangas P."/>
            <person name="Parkhill J."/>
            <person name="Rea M.C."/>
            <person name="O'Sullivan O."/>
            <person name="Ritari J."/>
            <person name="Douillard F.P."/>
            <person name="Paul Ross R."/>
            <person name="Yang R."/>
            <person name="Briner A.E."/>
            <person name="Felis G.E."/>
            <person name="de Vos W.M."/>
            <person name="Barrangou R."/>
            <person name="Klaenhammer T.R."/>
            <person name="Caufield P.W."/>
            <person name="Cui Y."/>
            <person name="Zhang H."/>
            <person name="O'Toole P.W."/>
        </authorList>
    </citation>
    <scope>NUCLEOTIDE SEQUENCE [LARGE SCALE GENOMIC DNA]</scope>
    <source>
        <strain evidence="1 2">ATCC 27304</strain>
    </source>
</reference>
<sequence length="128" mass="14571">MAKLKDLIKLDDQQDIIKIRGIELPIAFDMRTFDYVEEAYGNSYTIFEKDMNKMLSSKNVKVSSNVFKIMRTLIYAMVRAGGTECTPDELAKAIPLTEMPSVFESVLGVFQGQYFQPSDGEKIKQTKK</sequence>
<gene>
    <name evidence="1" type="ORF">IV36_GL001760</name>
</gene>
<protein>
    <recommendedName>
        <fullName evidence="3">Phage protein</fullName>
    </recommendedName>
</protein>
<accession>A0A0R2G476</accession>
<evidence type="ECO:0000313" key="2">
    <source>
        <dbReference type="Proteomes" id="UP000051727"/>
    </source>
</evidence>
<organism evidence="1 2">
    <name type="scientific">Liquorilactobacillus mali</name>
    <dbReference type="NCBI Taxonomy" id="1618"/>
    <lineage>
        <taxon>Bacteria</taxon>
        <taxon>Bacillati</taxon>
        <taxon>Bacillota</taxon>
        <taxon>Bacilli</taxon>
        <taxon>Lactobacillales</taxon>
        <taxon>Lactobacillaceae</taxon>
        <taxon>Liquorilactobacillus</taxon>
    </lineage>
</organism>